<protein>
    <submittedName>
        <fullName evidence="1">Uncharacterized protein</fullName>
    </submittedName>
</protein>
<gene>
    <name evidence="1" type="ORF">UFOVP817_4</name>
</gene>
<evidence type="ECO:0000313" key="1">
    <source>
        <dbReference type="EMBL" id="CAB4164924.1"/>
    </source>
</evidence>
<name>A0A6J5PBG0_9CAUD</name>
<organism evidence="1">
    <name type="scientific">uncultured Caudovirales phage</name>
    <dbReference type="NCBI Taxonomy" id="2100421"/>
    <lineage>
        <taxon>Viruses</taxon>
        <taxon>Duplodnaviria</taxon>
        <taxon>Heunggongvirae</taxon>
        <taxon>Uroviricota</taxon>
        <taxon>Caudoviricetes</taxon>
        <taxon>Peduoviridae</taxon>
        <taxon>Maltschvirus</taxon>
        <taxon>Maltschvirus maltsch</taxon>
    </lineage>
</organism>
<reference evidence="1" key="1">
    <citation type="submission" date="2020-04" db="EMBL/GenBank/DDBJ databases">
        <authorList>
            <person name="Chiriac C."/>
            <person name="Salcher M."/>
            <person name="Ghai R."/>
            <person name="Kavagutti S V."/>
        </authorList>
    </citation>
    <scope>NUCLEOTIDE SEQUENCE</scope>
</reference>
<sequence>MAANLMPYEQAQCVARRLGMDFHRMLYDHLEHGYVYSTPDCFICAVDCVREFGEYSEPGVFVTLAVGSLDHFISIDPLKDKRRWLGFCREDGGEVHWLLYSRLLKGNHI</sequence>
<accession>A0A6J5PBG0</accession>
<proteinExistence type="predicted"/>
<dbReference type="EMBL" id="LR796774">
    <property type="protein sequence ID" value="CAB4164924.1"/>
    <property type="molecule type" value="Genomic_DNA"/>
</dbReference>